<feature type="transmembrane region" description="Helical" evidence="7">
    <location>
        <begin position="95"/>
        <end position="114"/>
    </location>
</feature>
<dbReference type="FunFam" id="1.20.1250.20:FF:000286">
    <property type="entry name" value="MFS efflux transporter"/>
    <property type="match status" value="1"/>
</dbReference>
<name>A0A2A9NKP7_9AGAR</name>
<dbReference type="Pfam" id="PF07690">
    <property type="entry name" value="MFS_1"/>
    <property type="match status" value="1"/>
</dbReference>
<dbReference type="OrthoDB" id="413079at2759"/>
<keyword evidence="3" id="KW-0813">Transport</keyword>
<dbReference type="PANTHER" id="PTHR23514:SF3">
    <property type="entry name" value="BYPASS OF STOP CODON PROTEIN 6"/>
    <property type="match status" value="1"/>
</dbReference>
<evidence type="ECO:0000256" key="2">
    <source>
        <dbReference type="ARBA" id="ARBA00008335"/>
    </source>
</evidence>
<feature type="transmembrane region" description="Helical" evidence="7">
    <location>
        <begin position="273"/>
        <end position="292"/>
    </location>
</feature>
<proteinExistence type="inferred from homology"/>
<evidence type="ECO:0000313" key="9">
    <source>
        <dbReference type="EMBL" id="PFH48891.1"/>
    </source>
</evidence>
<keyword evidence="10" id="KW-1185">Reference proteome</keyword>
<protein>
    <recommendedName>
        <fullName evidence="8">Major facilitator superfamily (MFS) profile domain-containing protein</fullName>
    </recommendedName>
</protein>
<keyword evidence="6 7" id="KW-0472">Membrane</keyword>
<keyword evidence="4 7" id="KW-0812">Transmembrane</keyword>
<feature type="transmembrane region" description="Helical" evidence="7">
    <location>
        <begin position="183"/>
        <end position="206"/>
    </location>
</feature>
<sequence length="414" mass="45094">MTVVSSEITTDSKPSRSHKQVILGRLQFASLCYCFFVIGWNDGSTGPLLPRIQEVYHVNFTVVSLIFVISCIGIVSGSILNLFVSDKLGLGKVSLASLMMNTASCCQNVAYLLQSLALPFPAFVLSFFISGFGIAFEGAQGSGFVAALKDHTKMGLLHAFYGLGAMVSPLVSTQFSQHKHWSFHYLISCGLSLLDTIIFLLVFLCLSDSGYEVPKKNIDDKGAIEKIREIMKTKAVHLIAFFILVYVGVEVTIGGWTVTYIIQVRGGGPSSGYVSTGYFGGLTLGRVALLWLNQKLGESRAVLLYGIIALGLQFVVWFVPSIIGDAIAVAFIGFFLGPMYPLAMNHCGRILPPWIITNSIGWINAIGFTGSALIPFMTGAIAQRWGIQSLQPLLVIMMCITTILWLCIPKKQDF</sequence>
<dbReference type="STRING" id="703135.A0A2A9NKP7"/>
<evidence type="ECO:0000256" key="5">
    <source>
        <dbReference type="ARBA" id="ARBA00022989"/>
    </source>
</evidence>
<feature type="transmembrane region" description="Helical" evidence="7">
    <location>
        <begin position="301"/>
        <end position="320"/>
    </location>
</feature>
<comment type="similarity">
    <text evidence="2">Belongs to the major facilitator superfamily.</text>
</comment>
<dbReference type="InterPro" id="IPR051788">
    <property type="entry name" value="MFS_Transporter"/>
</dbReference>
<dbReference type="InterPro" id="IPR011701">
    <property type="entry name" value="MFS"/>
</dbReference>
<comment type="subcellular location">
    <subcellularLocation>
        <location evidence="1">Endomembrane system</location>
        <topology evidence="1">Multi-pass membrane protein</topology>
    </subcellularLocation>
</comment>
<feature type="transmembrane region" description="Helical" evidence="7">
    <location>
        <begin position="235"/>
        <end position="261"/>
    </location>
</feature>
<dbReference type="SUPFAM" id="SSF103473">
    <property type="entry name" value="MFS general substrate transporter"/>
    <property type="match status" value="1"/>
</dbReference>
<dbReference type="InterPro" id="IPR036259">
    <property type="entry name" value="MFS_trans_sf"/>
</dbReference>
<evidence type="ECO:0000256" key="7">
    <source>
        <dbReference type="SAM" id="Phobius"/>
    </source>
</evidence>
<organism evidence="9 10">
    <name type="scientific">Amanita thiersii Skay4041</name>
    <dbReference type="NCBI Taxonomy" id="703135"/>
    <lineage>
        <taxon>Eukaryota</taxon>
        <taxon>Fungi</taxon>
        <taxon>Dikarya</taxon>
        <taxon>Basidiomycota</taxon>
        <taxon>Agaricomycotina</taxon>
        <taxon>Agaricomycetes</taxon>
        <taxon>Agaricomycetidae</taxon>
        <taxon>Agaricales</taxon>
        <taxon>Pluteineae</taxon>
        <taxon>Amanitaceae</taxon>
        <taxon>Amanita</taxon>
    </lineage>
</organism>
<dbReference type="AlphaFoldDB" id="A0A2A9NKP7"/>
<evidence type="ECO:0000256" key="4">
    <source>
        <dbReference type="ARBA" id="ARBA00022692"/>
    </source>
</evidence>
<reference evidence="9 10" key="1">
    <citation type="submission" date="2014-02" db="EMBL/GenBank/DDBJ databases">
        <title>Transposable element dynamics among asymbiotic and ectomycorrhizal Amanita fungi.</title>
        <authorList>
            <consortium name="DOE Joint Genome Institute"/>
            <person name="Hess J."/>
            <person name="Skrede I."/>
            <person name="Wolfe B."/>
            <person name="LaButti K."/>
            <person name="Ohm R.A."/>
            <person name="Grigoriev I.V."/>
            <person name="Pringle A."/>
        </authorList>
    </citation>
    <scope>NUCLEOTIDE SEQUENCE [LARGE SCALE GENOMIC DNA]</scope>
    <source>
        <strain evidence="9 10">SKay4041</strain>
    </source>
</reference>
<dbReference type="EMBL" id="KZ302047">
    <property type="protein sequence ID" value="PFH48891.1"/>
    <property type="molecule type" value="Genomic_DNA"/>
</dbReference>
<feature type="transmembrane region" description="Helical" evidence="7">
    <location>
        <begin position="120"/>
        <end position="148"/>
    </location>
</feature>
<dbReference type="InterPro" id="IPR020846">
    <property type="entry name" value="MFS_dom"/>
</dbReference>
<evidence type="ECO:0000256" key="6">
    <source>
        <dbReference type="ARBA" id="ARBA00023136"/>
    </source>
</evidence>
<evidence type="ECO:0000256" key="3">
    <source>
        <dbReference type="ARBA" id="ARBA00022448"/>
    </source>
</evidence>
<keyword evidence="5 7" id="KW-1133">Transmembrane helix</keyword>
<feature type="domain" description="Major facilitator superfamily (MFS) profile" evidence="8">
    <location>
        <begin position="27"/>
        <end position="412"/>
    </location>
</feature>
<accession>A0A2A9NKP7</accession>
<evidence type="ECO:0000313" key="10">
    <source>
        <dbReference type="Proteomes" id="UP000242287"/>
    </source>
</evidence>
<dbReference type="Proteomes" id="UP000242287">
    <property type="component" value="Unassembled WGS sequence"/>
</dbReference>
<evidence type="ECO:0000259" key="8">
    <source>
        <dbReference type="PROSITE" id="PS50850"/>
    </source>
</evidence>
<feature type="transmembrane region" description="Helical" evidence="7">
    <location>
        <begin position="60"/>
        <end position="83"/>
    </location>
</feature>
<feature type="transmembrane region" description="Helical" evidence="7">
    <location>
        <begin position="389"/>
        <end position="408"/>
    </location>
</feature>
<dbReference type="PANTHER" id="PTHR23514">
    <property type="entry name" value="BYPASS OF STOP CODON PROTEIN 6"/>
    <property type="match status" value="1"/>
</dbReference>
<feature type="transmembrane region" description="Helical" evidence="7">
    <location>
        <begin position="155"/>
        <end position="171"/>
    </location>
</feature>
<dbReference type="GO" id="GO:0012505">
    <property type="term" value="C:endomembrane system"/>
    <property type="evidence" value="ECO:0007669"/>
    <property type="project" value="UniProtKB-SubCell"/>
</dbReference>
<gene>
    <name evidence="9" type="ORF">AMATHDRAFT_148904</name>
</gene>
<dbReference type="Gene3D" id="1.20.1250.20">
    <property type="entry name" value="MFS general substrate transporter like domains"/>
    <property type="match status" value="1"/>
</dbReference>
<evidence type="ECO:0000256" key="1">
    <source>
        <dbReference type="ARBA" id="ARBA00004127"/>
    </source>
</evidence>
<dbReference type="PROSITE" id="PS50850">
    <property type="entry name" value="MFS"/>
    <property type="match status" value="1"/>
</dbReference>
<dbReference type="GO" id="GO:0022857">
    <property type="term" value="F:transmembrane transporter activity"/>
    <property type="evidence" value="ECO:0007669"/>
    <property type="project" value="InterPro"/>
</dbReference>
<dbReference type="GO" id="GO:0016020">
    <property type="term" value="C:membrane"/>
    <property type="evidence" value="ECO:0007669"/>
    <property type="project" value="TreeGrafter"/>
</dbReference>
<feature type="transmembrane region" description="Helical" evidence="7">
    <location>
        <begin position="21"/>
        <end position="40"/>
    </location>
</feature>
<feature type="transmembrane region" description="Helical" evidence="7">
    <location>
        <begin position="326"/>
        <end position="343"/>
    </location>
</feature>
<feature type="transmembrane region" description="Helical" evidence="7">
    <location>
        <begin position="355"/>
        <end position="377"/>
    </location>
</feature>